<comment type="caution">
    <text evidence="1">The sequence shown here is derived from an EMBL/GenBank/DDBJ whole genome shotgun (WGS) entry which is preliminary data.</text>
</comment>
<dbReference type="EMBL" id="ACJN02000003">
    <property type="protein sequence ID" value="EFI34043.1"/>
    <property type="molecule type" value="Genomic_DNA"/>
</dbReference>
<organism evidence="1 2">
    <name type="scientific">Desulfonatronospira thiodismutans ASO3-1</name>
    <dbReference type="NCBI Taxonomy" id="555779"/>
    <lineage>
        <taxon>Bacteria</taxon>
        <taxon>Pseudomonadati</taxon>
        <taxon>Thermodesulfobacteriota</taxon>
        <taxon>Desulfovibrionia</taxon>
        <taxon>Desulfovibrionales</taxon>
        <taxon>Desulfonatronovibrionaceae</taxon>
        <taxon>Desulfonatronospira</taxon>
    </lineage>
</organism>
<reference evidence="1" key="1">
    <citation type="submission" date="2010-05" db="EMBL/GenBank/DDBJ databases">
        <title>The draft genome of Desulfonatronospira thiodismutans ASO3-1.</title>
        <authorList>
            <consortium name="US DOE Joint Genome Institute (JGI-PGF)"/>
            <person name="Lucas S."/>
            <person name="Copeland A."/>
            <person name="Lapidus A."/>
            <person name="Cheng J.-F."/>
            <person name="Bruce D."/>
            <person name="Goodwin L."/>
            <person name="Pitluck S."/>
            <person name="Chertkov O."/>
            <person name="Brettin T."/>
            <person name="Detter J.C."/>
            <person name="Han C."/>
            <person name="Land M.L."/>
            <person name="Hauser L."/>
            <person name="Kyrpides N."/>
            <person name="Mikhailova N."/>
            <person name="Muyzer G."/>
            <person name="Woyke T."/>
        </authorList>
    </citation>
    <scope>NUCLEOTIDE SEQUENCE [LARGE SCALE GENOMIC DNA]</scope>
    <source>
        <strain evidence="1">ASO3-1</strain>
    </source>
</reference>
<evidence type="ECO:0000313" key="1">
    <source>
        <dbReference type="EMBL" id="EFI34043.1"/>
    </source>
</evidence>
<evidence type="ECO:0000313" key="2">
    <source>
        <dbReference type="Proteomes" id="UP000005496"/>
    </source>
</evidence>
<dbReference type="AlphaFoldDB" id="D6STM7"/>
<protein>
    <submittedName>
        <fullName evidence="1">Uncharacterized protein</fullName>
    </submittedName>
</protein>
<gene>
    <name evidence="1" type="ORF">Dthio_PD1382</name>
</gene>
<keyword evidence="2" id="KW-1185">Reference proteome</keyword>
<dbReference type="Proteomes" id="UP000005496">
    <property type="component" value="Unassembled WGS sequence"/>
</dbReference>
<name>D6STM7_9BACT</name>
<accession>D6STM7</accession>
<dbReference type="eggNOG" id="COG1815">
    <property type="taxonomic scope" value="Bacteria"/>
</dbReference>
<sequence>MVDSISGMGAFQSFGLRQQASAHNVANVNTRGFEPSRVVLEEAPEHQGVRPLSVEKVRDQALEHAREMQEDEAARVQEQALRPSNTDLISELVVMQQNEAAYAASAAATRTQSDMLGHVMDMKA</sequence>
<dbReference type="OrthoDB" id="7357187at2"/>
<proteinExistence type="predicted"/>
<dbReference type="RefSeq" id="WP_008871392.1">
    <property type="nucleotide sequence ID" value="NZ_ACJN02000003.1"/>
</dbReference>